<reference evidence="4" key="1">
    <citation type="journal article" date="2019" name="Int. J. Syst. Evol. Microbiol.">
        <title>The Global Catalogue of Microorganisms (GCM) 10K type strain sequencing project: providing services to taxonomists for standard genome sequencing and annotation.</title>
        <authorList>
            <consortium name="The Broad Institute Genomics Platform"/>
            <consortium name="The Broad Institute Genome Sequencing Center for Infectious Disease"/>
            <person name="Wu L."/>
            <person name="Ma J."/>
        </authorList>
    </citation>
    <scope>NUCLEOTIDE SEQUENCE [LARGE SCALE GENOMIC DNA]</scope>
    <source>
        <strain evidence="4">JCM 18306</strain>
    </source>
</reference>
<dbReference type="Proteomes" id="UP001499878">
    <property type="component" value="Unassembled WGS sequence"/>
</dbReference>
<name>A0ABP9TH94_9ACTN</name>
<feature type="domain" description="HTH IS21-type" evidence="2">
    <location>
        <begin position="280"/>
        <end position="344"/>
    </location>
</feature>
<dbReference type="PROSITE" id="PS50531">
    <property type="entry name" value="HTH_IS21"/>
    <property type="match status" value="1"/>
</dbReference>
<dbReference type="InterPro" id="IPR029261">
    <property type="entry name" value="Transposase_Znf"/>
</dbReference>
<protein>
    <submittedName>
        <fullName evidence="3">ISL3 family transposase</fullName>
    </submittedName>
</protein>
<organism evidence="3 4">
    <name type="scientific">Streptomyces thinghirensis</name>
    <dbReference type="NCBI Taxonomy" id="551547"/>
    <lineage>
        <taxon>Bacteria</taxon>
        <taxon>Bacillati</taxon>
        <taxon>Actinomycetota</taxon>
        <taxon>Actinomycetes</taxon>
        <taxon>Kitasatosporales</taxon>
        <taxon>Streptomycetaceae</taxon>
        <taxon>Streptomyces</taxon>
    </lineage>
</organism>
<evidence type="ECO:0000256" key="1">
    <source>
        <dbReference type="SAM" id="MobiDB-lite"/>
    </source>
</evidence>
<comment type="caution">
    <text evidence="3">The sequence shown here is derived from an EMBL/GenBank/DDBJ whole genome shotgun (WGS) entry which is preliminary data.</text>
</comment>
<sequence length="527" mass="58459">MSPHLDAVRVERVWVAGGVVRIAACTRELTVACPDCGRGSARVHSRYDRMLSDVSVGGRPVLIGLSVRRLFCDSPNCDRRTFAEQVAGLTARYQRRSPLLQHLVETAGVLLAGRGGARLLQILKVPLSRTSVLFHLMRVPLPPAVIPRVLGVDDFALYADVYGTLLVDAEPRLPIELWAGRDSEQLSAWLRAHPGVEVVCRDGSLVYRQGITDGAPDAVQVSDRFHLWQGLSKRIGDVAATHRGCCLPAAVPEPEPAPPPANRAGPSDQVDTPARRHAKQLFEAVHAVTDTGCSLSAAARELGLNRRTVAKYARAATRQDCVRRTQPRRTSNLDPYLEYLRQRWEEGEHTATVLHQEIAAKGYRGHYQRVKTAIAPLRRGLPIDTPRERPPSPREVARWITTTPSRRSLHAAESLQQLFERCPELKRPHDLVRQFAAMLDARDAAPLPDWLEQLATARFPALASLARAIREDQPAVVQGITTPFNSGVNEGRITDLKLQKRIMAGRAGVPLLRHRVILMALLRRHYP</sequence>
<feature type="compositionally biased region" description="Pro residues" evidence="1">
    <location>
        <begin position="251"/>
        <end position="261"/>
    </location>
</feature>
<dbReference type="InterPro" id="IPR047951">
    <property type="entry name" value="Transpos_ISL3"/>
</dbReference>
<dbReference type="EMBL" id="BAABJR010000023">
    <property type="protein sequence ID" value="GAA5215918.1"/>
    <property type="molecule type" value="Genomic_DNA"/>
</dbReference>
<dbReference type="RefSeq" id="WP_345636973.1">
    <property type="nucleotide sequence ID" value="NZ_BAABJR010000023.1"/>
</dbReference>
<dbReference type="Pfam" id="PF01610">
    <property type="entry name" value="DDE_Tnp_ISL3"/>
    <property type="match status" value="1"/>
</dbReference>
<keyword evidence="4" id="KW-1185">Reference proteome</keyword>
<gene>
    <name evidence="3" type="ORF">GCM10023323_66870</name>
</gene>
<dbReference type="PANTHER" id="PTHR33498:SF1">
    <property type="entry name" value="TRANSPOSASE FOR INSERTION SEQUENCE ELEMENT IS1557"/>
    <property type="match status" value="1"/>
</dbReference>
<dbReference type="NCBIfam" id="NF033550">
    <property type="entry name" value="transpos_ISL3"/>
    <property type="match status" value="1"/>
</dbReference>
<dbReference type="InterPro" id="IPR002560">
    <property type="entry name" value="Transposase_DDE"/>
</dbReference>
<evidence type="ECO:0000313" key="3">
    <source>
        <dbReference type="EMBL" id="GAA5215918.1"/>
    </source>
</evidence>
<feature type="region of interest" description="Disordered" evidence="1">
    <location>
        <begin position="251"/>
        <end position="271"/>
    </location>
</feature>
<proteinExistence type="predicted"/>
<evidence type="ECO:0000313" key="4">
    <source>
        <dbReference type="Proteomes" id="UP001499878"/>
    </source>
</evidence>
<accession>A0ABP9TH94</accession>
<dbReference type="PANTHER" id="PTHR33498">
    <property type="entry name" value="TRANSPOSASE FOR INSERTION SEQUENCE ELEMENT IS1557"/>
    <property type="match status" value="1"/>
</dbReference>
<dbReference type="InterPro" id="IPR017894">
    <property type="entry name" value="HTH_IS21_transposase_type"/>
</dbReference>
<dbReference type="Pfam" id="PF14690">
    <property type="entry name" value="Zn_ribbon_ISL3"/>
    <property type="match status" value="1"/>
</dbReference>
<evidence type="ECO:0000259" key="2">
    <source>
        <dbReference type="PROSITE" id="PS50531"/>
    </source>
</evidence>